<dbReference type="GO" id="GO:0005789">
    <property type="term" value="C:endoplasmic reticulum membrane"/>
    <property type="evidence" value="ECO:0007669"/>
    <property type="project" value="UniProtKB-SubCell"/>
</dbReference>
<keyword evidence="4" id="KW-0597">Phosphoprotein</keyword>
<dbReference type="GO" id="GO:0008047">
    <property type="term" value="F:enzyme activator activity"/>
    <property type="evidence" value="ECO:0007669"/>
    <property type="project" value="UniProtKB-ARBA"/>
</dbReference>
<dbReference type="Gene3D" id="3.60.40.10">
    <property type="entry name" value="PPM-type phosphatase domain"/>
    <property type="match status" value="1"/>
</dbReference>
<keyword evidence="3" id="KW-0963">Cytoplasm</keyword>
<evidence type="ECO:0000256" key="1">
    <source>
        <dbReference type="ARBA" id="ARBA00004397"/>
    </source>
</evidence>
<dbReference type="InterPro" id="IPR036457">
    <property type="entry name" value="PPM-type-like_dom_sf"/>
</dbReference>
<keyword evidence="7" id="KW-0472">Membrane</keyword>
<dbReference type="GO" id="GO:0007165">
    <property type="term" value="P:signal transduction"/>
    <property type="evidence" value="ECO:0007669"/>
    <property type="project" value="UniProtKB-ARBA"/>
</dbReference>
<evidence type="ECO:0000256" key="10">
    <source>
        <dbReference type="ARBA" id="ARBA00062935"/>
    </source>
</evidence>
<name>A0AAV7X9A5_9NEOP</name>
<evidence type="ECO:0000256" key="11">
    <source>
        <dbReference type="ARBA" id="ARBA00074232"/>
    </source>
</evidence>
<evidence type="ECO:0000256" key="2">
    <source>
        <dbReference type="ARBA" id="ARBA00004514"/>
    </source>
</evidence>
<accession>A0AAV7X9A5</accession>
<comment type="subcellular location">
    <subcellularLocation>
        <location evidence="2">Cytoplasm</location>
        <location evidence="2">Cytosol</location>
    </subcellularLocation>
    <subcellularLocation>
        <location evidence="1">Endoplasmic reticulum membrane</location>
        <topology evidence="1">Peripheral membrane protein</topology>
        <orientation evidence="1">Cytoplasmic side</orientation>
    </subcellularLocation>
</comment>
<evidence type="ECO:0000256" key="8">
    <source>
        <dbReference type="ARBA" id="ARBA00023180"/>
    </source>
</evidence>
<sequence length="498" mass="55521">MPTRAEIPRPSHHSYEHIWTDDLPVCRLSGVGSSTNQLYREDGMRQDEHPCEDRSFHIRVNESTYLYGVFDGHDGGEAAQFALQRMVYEILFGQLDGKASDEEIKDVLRQAFLAVEKSYMESIDDRLAERAKLQMHIPDDLSEYEAYKKFPHLVDRLKSLNGELSCGTTAVVALVYGGRLFVANVGECRALLCKTDKDGVLRVLQLSVDHNLTNEDELLRLEQLGLDINRLKQEHRIGNQENSRCIGNYLVKGGYKEIEELVSALSEPVIAEPEVHGGIPLDESCRFLMLMSDGVYKSLESATRTDQVNIELAQFAVDEFRNQSTLTGIAQAVVDKIGRIHHDVFMSNHLSREINHPPPAGCPKGRRDDMTLLLRNFNFDIPNALHSPSVPASIFQPTFKAPVIESSGSTSTFNEDCHPAGAIKNSTSTLQDTNAGVETVRSILDAPSTEGSSSDGITSQAAIAPPAPILPYVDFSEYYQNVERARQERKLPEDISFE</sequence>
<evidence type="ECO:0000256" key="7">
    <source>
        <dbReference type="ARBA" id="ARBA00023136"/>
    </source>
</evidence>
<dbReference type="FunFam" id="3.60.40.10:FF:000014">
    <property type="entry name" value="TGF-beta-activated kinase 1 and MAP3K7-binding protein 1-like"/>
    <property type="match status" value="1"/>
</dbReference>
<evidence type="ECO:0000256" key="3">
    <source>
        <dbReference type="ARBA" id="ARBA00022490"/>
    </source>
</evidence>
<dbReference type="AlphaFoldDB" id="A0AAV7X9A5"/>
<dbReference type="Pfam" id="PF00481">
    <property type="entry name" value="PP2C"/>
    <property type="match status" value="1"/>
</dbReference>
<evidence type="ECO:0000256" key="13">
    <source>
        <dbReference type="ARBA" id="ARBA00080658"/>
    </source>
</evidence>
<gene>
    <name evidence="15" type="ORF">ONE63_001761</name>
</gene>
<dbReference type="EMBL" id="JAPTSV010000011">
    <property type="protein sequence ID" value="KAJ1522576.1"/>
    <property type="molecule type" value="Genomic_DNA"/>
</dbReference>
<dbReference type="InterPro" id="IPR001932">
    <property type="entry name" value="PPM-type_phosphatase-like_dom"/>
</dbReference>
<evidence type="ECO:0000256" key="4">
    <source>
        <dbReference type="ARBA" id="ARBA00022553"/>
    </source>
</evidence>
<evidence type="ECO:0000256" key="5">
    <source>
        <dbReference type="ARBA" id="ARBA00022824"/>
    </source>
</evidence>
<comment type="caution">
    <text evidence="15">The sequence shown here is derived from an EMBL/GenBank/DDBJ whole genome shotgun (WGS) entry which is preliminary data.</text>
</comment>
<protein>
    <recommendedName>
        <fullName evidence="11">TGF-beta-activated kinase 1 and MAP3K7-binding protein 1</fullName>
    </recommendedName>
    <alternativeName>
        <fullName evidence="12">Mitogen-activated protein kinase kinase kinase 7-interacting protein 1</fullName>
    </alternativeName>
    <alternativeName>
        <fullName evidence="13">TGF-beta-activated kinase 1-binding protein 1</fullName>
    </alternativeName>
</protein>
<evidence type="ECO:0000313" key="16">
    <source>
        <dbReference type="Proteomes" id="UP001075354"/>
    </source>
</evidence>
<evidence type="ECO:0000256" key="12">
    <source>
        <dbReference type="ARBA" id="ARBA00080486"/>
    </source>
</evidence>
<dbReference type="GO" id="GO:0004722">
    <property type="term" value="F:protein serine/threonine phosphatase activity"/>
    <property type="evidence" value="ECO:0007669"/>
    <property type="project" value="InterPro"/>
</dbReference>
<organism evidence="15 16">
    <name type="scientific">Megalurothrips usitatus</name>
    <name type="common">bean blossom thrips</name>
    <dbReference type="NCBI Taxonomy" id="439358"/>
    <lineage>
        <taxon>Eukaryota</taxon>
        <taxon>Metazoa</taxon>
        <taxon>Ecdysozoa</taxon>
        <taxon>Arthropoda</taxon>
        <taxon>Hexapoda</taxon>
        <taxon>Insecta</taxon>
        <taxon>Pterygota</taxon>
        <taxon>Neoptera</taxon>
        <taxon>Paraneoptera</taxon>
        <taxon>Thysanoptera</taxon>
        <taxon>Terebrantia</taxon>
        <taxon>Thripoidea</taxon>
        <taxon>Thripidae</taxon>
        <taxon>Megalurothrips</taxon>
    </lineage>
</organism>
<keyword evidence="5" id="KW-0256">Endoplasmic reticulum</keyword>
<dbReference type="CDD" id="cd00143">
    <property type="entry name" value="PP2Cc"/>
    <property type="match status" value="1"/>
</dbReference>
<dbReference type="SUPFAM" id="SSF81606">
    <property type="entry name" value="PP2C-like"/>
    <property type="match status" value="1"/>
</dbReference>
<reference evidence="15" key="1">
    <citation type="submission" date="2022-12" db="EMBL/GenBank/DDBJ databases">
        <title>Chromosome-level genome assembly of the bean flower thrips Megalurothrips usitatus.</title>
        <authorList>
            <person name="Ma L."/>
            <person name="Liu Q."/>
            <person name="Li H."/>
            <person name="Cai W."/>
        </authorList>
    </citation>
    <scope>NUCLEOTIDE SEQUENCE</scope>
    <source>
        <strain evidence="15">Cailab_2022a</strain>
    </source>
</reference>
<evidence type="ECO:0000313" key="15">
    <source>
        <dbReference type="EMBL" id="KAJ1522576.1"/>
    </source>
</evidence>
<keyword evidence="8" id="KW-0325">Glycoprotein</keyword>
<keyword evidence="6" id="KW-0832">Ubl conjugation</keyword>
<dbReference type="PANTHER" id="PTHR13832">
    <property type="entry name" value="PROTEIN PHOSPHATASE 2C"/>
    <property type="match status" value="1"/>
</dbReference>
<dbReference type="PROSITE" id="PS51746">
    <property type="entry name" value="PPM_2"/>
    <property type="match status" value="1"/>
</dbReference>
<keyword evidence="16" id="KW-1185">Reference proteome</keyword>
<dbReference type="SMART" id="SM00332">
    <property type="entry name" value="PP2Cc"/>
    <property type="match status" value="1"/>
</dbReference>
<dbReference type="GO" id="GO:0005829">
    <property type="term" value="C:cytosol"/>
    <property type="evidence" value="ECO:0007669"/>
    <property type="project" value="UniProtKB-SubCell"/>
</dbReference>
<evidence type="ECO:0000256" key="6">
    <source>
        <dbReference type="ARBA" id="ARBA00022843"/>
    </source>
</evidence>
<dbReference type="InterPro" id="IPR015655">
    <property type="entry name" value="PP2C"/>
</dbReference>
<dbReference type="Proteomes" id="UP001075354">
    <property type="component" value="Chromosome 11"/>
</dbReference>
<feature type="domain" description="PPM-type phosphatase" evidence="14">
    <location>
        <begin position="30"/>
        <end position="377"/>
    </location>
</feature>
<comment type="subunit">
    <text evidence="10">Interacts with XIAP and BIRC7. Interacts with TRAF6 and MAP3K7; during IL-1 signaling. Identified in the TRIKA2 complex composed of MAP3K7, TAB1 and TAB2. Interacts with TRAF6 and MAPK14; these interactions allow MAPK14 autophosphorylation. Interacts with STING1; interaction takes place following cGAMP activation and promotes TAB1 recruitment to the endoplasmic reticulum, triggering MAP3K7/TAK1 activation and STING1 phosphorylation.</text>
</comment>
<dbReference type="PANTHER" id="PTHR13832:SF533">
    <property type="entry name" value="TGF-BETA-ACTIVATED KINASE 1 AND MAP3K7-BINDING PROTEIN 1"/>
    <property type="match status" value="1"/>
</dbReference>
<evidence type="ECO:0000256" key="9">
    <source>
        <dbReference type="ARBA" id="ARBA00057862"/>
    </source>
</evidence>
<proteinExistence type="predicted"/>
<evidence type="ECO:0000259" key="14">
    <source>
        <dbReference type="PROSITE" id="PS51746"/>
    </source>
</evidence>
<comment type="function">
    <text evidence="9">Key adapter protein that plays an essential role in JNK and NF-kappa-B activation and proinflammatory cytokines production in response to stimulation with TLRs and cytokines. Mechanistically, associates with the catalytic domain of MAP3K7/TAK1 to trigger MAP3K7/TAK1 autophosphorylation leading to its full activation. Similarly, associates with MAPK14 and triggers its autophosphorylation and subsequent activation. In turn, MAPK14 phosphorylates TAB1 and inhibits MAP3K7/TAK1 activation in a feedback control mechanism. Also plays a role in recruiting MAPK14 to the TAK1 complex for the phosphorylation of the TAB2 and TAB3 regulatory subunits.</text>
</comment>
<dbReference type="GO" id="GO:1902533">
    <property type="term" value="P:positive regulation of intracellular signal transduction"/>
    <property type="evidence" value="ECO:0007669"/>
    <property type="project" value="UniProtKB-ARBA"/>
</dbReference>